<evidence type="ECO:0008006" key="4">
    <source>
        <dbReference type="Google" id="ProtNLM"/>
    </source>
</evidence>
<feature type="non-terminal residue" evidence="2">
    <location>
        <position position="1"/>
    </location>
</feature>
<keyword evidence="3" id="KW-1185">Reference proteome</keyword>
<dbReference type="EMBL" id="JAHRIO010082971">
    <property type="protein sequence ID" value="MEQ2186132.1"/>
    <property type="molecule type" value="Genomic_DNA"/>
</dbReference>
<accession>A0ABV0PS00</accession>
<feature type="region of interest" description="Disordered" evidence="1">
    <location>
        <begin position="28"/>
        <end position="47"/>
    </location>
</feature>
<reference evidence="2 3" key="1">
    <citation type="submission" date="2021-06" db="EMBL/GenBank/DDBJ databases">
        <authorList>
            <person name="Palmer J.M."/>
        </authorList>
    </citation>
    <scope>NUCLEOTIDE SEQUENCE [LARGE SCALE GENOMIC DNA]</scope>
    <source>
        <strain evidence="2 3">GA_2019</strain>
        <tissue evidence="2">Muscle</tissue>
    </source>
</reference>
<sequence>LLNVNMNTFHQQTHLTLLHGYMEERCTQCPPHPQPQDLRPHPPHPLHLNQQEQPQGCLAEVQHLYQSAQMPLSIAGAPDVF</sequence>
<name>A0ABV0PS00_9TELE</name>
<organism evidence="2 3">
    <name type="scientific">Goodea atripinnis</name>
    <dbReference type="NCBI Taxonomy" id="208336"/>
    <lineage>
        <taxon>Eukaryota</taxon>
        <taxon>Metazoa</taxon>
        <taxon>Chordata</taxon>
        <taxon>Craniata</taxon>
        <taxon>Vertebrata</taxon>
        <taxon>Euteleostomi</taxon>
        <taxon>Actinopterygii</taxon>
        <taxon>Neopterygii</taxon>
        <taxon>Teleostei</taxon>
        <taxon>Neoteleostei</taxon>
        <taxon>Acanthomorphata</taxon>
        <taxon>Ovalentaria</taxon>
        <taxon>Atherinomorphae</taxon>
        <taxon>Cyprinodontiformes</taxon>
        <taxon>Goodeidae</taxon>
        <taxon>Goodea</taxon>
    </lineage>
</organism>
<evidence type="ECO:0000256" key="1">
    <source>
        <dbReference type="SAM" id="MobiDB-lite"/>
    </source>
</evidence>
<gene>
    <name evidence="2" type="ORF">GOODEAATRI_025503</name>
</gene>
<evidence type="ECO:0000313" key="3">
    <source>
        <dbReference type="Proteomes" id="UP001476798"/>
    </source>
</evidence>
<evidence type="ECO:0000313" key="2">
    <source>
        <dbReference type="EMBL" id="MEQ2186132.1"/>
    </source>
</evidence>
<comment type="caution">
    <text evidence="2">The sequence shown here is derived from an EMBL/GenBank/DDBJ whole genome shotgun (WGS) entry which is preliminary data.</text>
</comment>
<dbReference type="Proteomes" id="UP001476798">
    <property type="component" value="Unassembled WGS sequence"/>
</dbReference>
<protein>
    <recommendedName>
        <fullName evidence="4">Amelogenin</fullName>
    </recommendedName>
</protein>
<proteinExistence type="predicted"/>